<dbReference type="InterPro" id="IPR039796">
    <property type="entry name" value="MIP18"/>
</dbReference>
<dbReference type="AlphaFoldDB" id="A0ABD2P0T9"/>
<comment type="caution">
    <text evidence="4">The sequence shown here is derived from an EMBL/GenBank/DDBJ whole genome shotgun (WGS) entry which is preliminary data.</text>
</comment>
<keyword evidence="2" id="KW-0159">Chromosome partition</keyword>
<feature type="domain" description="MIP18 family-like" evidence="3">
    <location>
        <begin position="47"/>
        <end position="123"/>
    </location>
</feature>
<dbReference type="PANTHER" id="PTHR12377">
    <property type="entry name" value="CYTOSOLIC IRON-SULFUR ASSEMBLY COMPONENT 2B-RELATED"/>
    <property type="match status" value="1"/>
</dbReference>
<dbReference type="GO" id="GO:0007059">
    <property type="term" value="P:chromosome segregation"/>
    <property type="evidence" value="ECO:0007669"/>
    <property type="project" value="UniProtKB-KW"/>
</dbReference>
<reference evidence="4 5" key="1">
    <citation type="journal article" date="2021" name="BMC Biol.">
        <title>Horizontally acquired antibacterial genes associated with adaptive radiation of ladybird beetles.</title>
        <authorList>
            <person name="Li H.S."/>
            <person name="Tang X.F."/>
            <person name="Huang Y.H."/>
            <person name="Xu Z.Y."/>
            <person name="Chen M.L."/>
            <person name="Du X.Y."/>
            <person name="Qiu B.Y."/>
            <person name="Chen P.T."/>
            <person name="Zhang W."/>
            <person name="Slipinski A."/>
            <person name="Escalona H.E."/>
            <person name="Waterhouse R.M."/>
            <person name="Zwick A."/>
            <person name="Pang H."/>
        </authorList>
    </citation>
    <scope>NUCLEOTIDE SEQUENCE [LARGE SCALE GENOMIC DNA]</scope>
    <source>
        <strain evidence="4">SYSU2018</strain>
    </source>
</reference>
<dbReference type="FunFam" id="3.30.300.130:FF:000005">
    <property type="entry name" value="Mitotic spindle-associated mmxd complex subunit"/>
    <property type="match status" value="1"/>
</dbReference>
<evidence type="ECO:0000313" key="5">
    <source>
        <dbReference type="Proteomes" id="UP001516400"/>
    </source>
</evidence>
<comment type="similarity">
    <text evidence="1">Belongs to the MIP18 family.</text>
</comment>
<dbReference type="InterPro" id="IPR002744">
    <property type="entry name" value="MIP18-like"/>
</dbReference>
<evidence type="ECO:0000256" key="1">
    <source>
        <dbReference type="ARBA" id="ARBA00010381"/>
    </source>
</evidence>
<protein>
    <recommendedName>
        <fullName evidence="3">MIP18 family-like domain-containing protein</fullName>
    </recommendedName>
</protein>
<accession>A0ABD2P0T9</accession>
<proteinExistence type="inferred from homology"/>
<dbReference type="PANTHER" id="PTHR12377:SF0">
    <property type="entry name" value="CYTOSOLIC IRON-SULFUR ASSEMBLY COMPONENT 2B"/>
    <property type="match status" value="1"/>
</dbReference>
<evidence type="ECO:0000313" key="4">
    <source>
        <dbReference type="EMBL" id="KAL3284430.1"/>
    </source>
</evidence>
<dbReference type="GO" id="GO:0097361">
    <property type="term" value="C:cytosolic [4Fe-4S] assembly targeting complex"/>
    <property type="evidence" value="ECO:0007669"/>
    <property type="project" value="UniProtKB-ARBA"/>
</dbReference>
<dbReference type="SUPFAM" id="SSF117916">
    <property type="entry name" value="Fe-S cluster assembly (FSCA) domain-like"/>
    <property type="match status" value="1"/>
</dbReference>
<dbReference type="Proteomes" id="UP001516400">
    <property type="component" value="Unassembled WGS sequence"/>
</dbReference>
<evidence type="ECO:0000256" key="2">
    <source>
        <dbReference type="ARBA" id="ARBA00022829"/>
    </source>
</evidence>
<gene>
    <name evidence="4" type="ORF">HHI36_018589</name>
</gene>
<dbReference type="Gene3D" id="6.10.250.1280">
    <property type="match status" value="1"/>
</dbReference>
<keyword evidence="5" id="KW-1185">Reference proteome</keyword>
<organism evidence="4 5">
    <name type="scientific">Cryptolaemus montrouzieri</name>
    <dbReference type="NCBI Taxonomy" id="559131"/>
    <lineage>
        <taxon>Eukaryota</taxon>
        <taxon>Metazoa</taxon>
        <taxon>Ecdysozoa</taxon>
        <taxon>Arthropoda</taxon>
        <taxon>Hexapoda</taxon>
        <taxon>Insecta</taxon>
        <taxon>Pterygota</taxon>
        <taxon>Neoptera</taxon>
        <taxon>Endopterygota</taxon>
        <taxon>Coleoptera</taxon>
        <taxon>Polyphaga</taxon>
        <taxon>Cucujiformia</taxon>
        <taxon>Coccinelloidea</taxon>
        <taxon>Coccinellidae</taxon>
        <taxon>Scymninae</taxon>
        <taxon>Scymnini</taxon>
        <taxon>Cryptolaemus</taxon>
    </lineage>
</organism>
<dbReference type="Gene3D" id="3.30.300.130">
    <property type="entry name" value="Fe-S cluster assembly (FSCA)"/>
    <property type="match status" value="1"/>
</dbReference>
<dbReference type="InterPro" id="IPR034904">
    <property type="entry name" value="FSCA_dom_sf"/>
</dbReference>
<dbReference type="Pfam" id="PF01883">
    <property type="entry name" value="FeS_assembly_P"/>
    <property type="match status" value="1"/>
</dbReference>
<dbReference type="EMBL" id="JABFTP020000165">
    <property type="protein sequence ID" value="KAL3284430.1"/>
    <property type="molecule type" value="Genomic_DNA"/>
</dbReference>
<evidence type="ECO:0000259" key="3">
    <source>
        <dbReference type="Pfam" id="PF01883"/>
    </source>
</evidence>
<sequence>MTSRGCESDHCCQQNPNPVVKEKGDCKKDSDETSKGELVISVFDNKNVFELIRHIMDPEHPLTLEDLKVVQEDLIDVSDEQNYVKVNFTPTIPYCSMATLIGLSIRVQLLRCLPPRFKVTIEVTPGTHNAESAINKQLADKERVAAALENIHLITVINECIPARSKG</sequence>
<name>A0ABD2P0T9_9CUCU</name>